<dbReference type="Proteomes" id="UP000628984">
    <property type="component" value="Unassembled WGS sequence"/>
</dbReference>
<evidence type="ECO:0000259" key="5">
    <source>
        <dbReference type="SMART" id="SM00903"/>
    </source>
</evidence>
<protein>
    <recommendedName>
        <fullName evidence="5">Flavin reductase like domain-containing protein</fullName>
    </recommendedName>
</protein>
<comment type="similarity">
    <text evidence="4">Belongs to the flavoredoxin family.</text>
</comment>
<evidence type="ECO:0000313" key="7">
    <source>
        <dbReference type="Proteomes" id="UP000628984"/>
    </source>
</evidence>
<comment type="caution">
    <text evidence="6">The sequence shown here is derived from an EMBL/GenBank/DDBJ whole genome shotgun (WGS) entry which is preliminary data.</text>
</comment>
<gene>
    <name evidence="6" type="ORF">GCM10011452_19820</name>
</gene>
<evidence type="ECO:0000256" key="3">
    <source>
        <dbReference type="ARBA" id="ARBA00022643"/>
    </source>
</evidence>
<dbReference type="InterPro" id="IPR002563">
    <property type="entry name" value="Flavin_Rdtase-like_dom"/>
</dbReference>
<dbReference type="Gene3D" id="2.30.110.10">
    <property type="entry name" value="Electron Transport, Fmn-binding Protein, Chain A"/>
    <property type="match status" value="1"/>
</dbReference>
<feature type="domain" description="Flavin reductase like" evidence="5">
    <location>
        <begin position="19"/>
        <end position="172"/>
    </location>
</feature>
<dbReference type="InterPro" id="IPR012349">
    <property type="entry name" value="Split_barrel_FMN-bd"/>
</dbReference>
<organism evidence="6 7">
    <name type="scientific">Gemmobacter lanyuensis</name>
    <dbReference type="NCBI Taxonomy" id="1054497"/>
    <lineage>
        <taxon>Bacteria</taxon>
        <taxon>Pseudomonadati</taxon>
        <taxon>Pseudomonadota</taxon>
        <taxon>Alphaproteobacteria</taxon>
        <taxon>Rhodobacterales</taxon>
        <taxon>Paracoccaceae</taxon>
        <taxon>Gemmobacter</taxon>
    </lineage>
</organism>
<reference evidence="6" key="2">
    <citation type="submission" date="2020-09" db="EMBL/GenBank/DDBJ databases">
        <authorList>
            <person name="Sun Q."/>
            <person name="Kim S."/>
        </authorList>
    </citation>
    <scope>NUCLEOTIDE SEQUENCE</scope>
    <source>
        <strain evidence="6">KCTC 23714</strain>
    </source>
</reference>
<dbReference type="PANTHER" id="PTHR33798:SF5">
    <property type="entry name" value="FLAVIN REDUCTASE LIKE DOMAIN-CONTAINING PROTEIN"/>
    <property type="match status" value="1"/>
</dbReference>
<keyword evidence="3" id="KW-0288">FMN</keyword>
<reference evidence="6" key="1">
    <citation type="journal article" date="2014" name="Int. J. Syst. Evol. Microbiol.">
        <title>Complete genome sequence of Corynebacterium casei LMG S-19264T (=DSM 44701T), isolated from a smear-ripened cheese.</title>
        <authorList>
            <consortium name="US DOE Joint Genome Institute (JGI-PGF)"/>
            <person name="Walter F."/>
            <person name="Albersmeier A."/>
            <person name="Kalinowski J."/>
            <person name="Ruckert C."/>
        </authorList>
    </citation>
    <scope>NUCLEOTIDE SEQUENCE</scope>
    <source>
        <strain evidence="6">KCTC 23714</strain>
    </source>
</reference>
<evidence type="ECO:0000256" key="2">
    <source>
        <dbReference type="ARBA" id="ARBA00022630"/>
    </source>
</evidence>
<proteinExistence type="inferred from homology"/>
<dbReference type="SUPFAM" id="SSF50475">
    <property type="entry name" value="FMN-binding split barrel"/>
    <property type="match status" value="1"/>
</dbReference>
<comment type="cofactor">
    <cofactor evidence="1">
        <name>FMN</name>
        <dbReference type="ChEBI" id="CHEBI:58210"/>
    </cofactor>
</comment>
<name>A0A918IUW2_9RHOB</name>
<evidence type="ECO:0000313" key="6">
    <source>
        <dbReference type="EMBL" id="GGW31308.1"/>
    </source>
</evidence>
<dbReference type="AlphaFoldDB" id="A0A918IUW2"/>
<evidence type="ECO:0000256" key="1">
    <source>
        <dbReference type="ARBA" id="ARBA00001917"/>
    </source>
</evidence>
<sequence>MIFDLSQTQPGVAYKLLAATVVPRPIAWVSTRNADGVLNAAPFSFFNVMGDEPPTLAIGINPGRRGLKDTARNIIDTGEFVVNLVSDALAEAMNTTAIDAPPGVSEFGLAGLTPVESTQVSVPRIAQSPASFECVNHSAIFTGPQQLLVIGRILAVHIEDRFVLNAERGHVDTPALGLLGRGFGTTYIRSHDTFEMVRPKWQG</sequence>
<dbReference type="PANTHER" id="PTHR33798">
    <property type="entry name" value="FLAVOPROTEIN OXYGENASE"/>
    <property type="match status" value="1"/>
</dbReference>
<keyword evidence="2" id="KW-0285">Flavoprotein</keyword>
<dbReference type="SMART" id="SM00903">
    <property type="entry name" value="Flavin_Reduct"/>
    <property type="match status" value="1"/>
</dbReference>
<keyword evidence="7" id="KW-1185">Reference proteome</keyword>
<dbReference type="GO" id="GO:0016646">
    <property type="term" value="F:oxidoreductase activity, acting on the CH-NH group of donors, NAD or NADP as acceptor"/>
    <property type="evidence" value="ECO:0007669"/>
    <property type="project" value="UniProtKB-ARBA"/>
</dbReference>
<accession>A0A918IUW2</accession>
<dbReference type="GO" id="GO:0010181">
    <property type="term" value="F:FMN binding"/>
    <property type="evidence" value="ECO:0007669"/>
    <property type="project" value="InterPro"/>
</dbReference>
<dbReference type="EMBL" id="BMYQ01000005">
    <property type="protein sequence ID" value="GGW31308.1"/>
    <property type="molecule type" value="Genomic_DNA"/>
</dbReference>
<dbReference type="RefSeq" id="WP_189633699.1">
    <property type="nucleotide sequence ID" value="NZ_BMYQ01000005.1"/>
</dbReference>
<dbReference type="Pfam" id="PF01613">
    <property type="entry name" value="Flavin_Reduct"/>
    <property type="match status" value="1"/>
</dbReference>
<evidence type="ECO:0000256" key="4">
    <source>
        <dbReference type="ARBA" id="ARBA00038054"/>
    </source>
</evidence>